<evidence type="ECO:0000256" key="5">
    <source>
        <dbReference type="ARBA" id="ARBA00023136"/>
    </source>
</evidence>
<dbReference type="PANTHER" id="PTHR12428">
    <property type="entry name" value="OXA1"/>
    <property type="match status" value="1"/>
</dbReference>
<evidence type="ECO:0000256" key="3">
    <source>
        <dbReference type="ARBA" id="ARBA00022692"/>
    </source>
</evidence>
<keyword evidence="3 6" id="KW-0812">Transmembrane</keyword>
<comment type="caution">
    <text evidence="9">The sequence shown here is derived from an EMBL/GenBank/DDBJ whole genome shotgun (WGS) entry which is preliminary data.</text>
</comment>
<keyword evidence="5 7" id="KW-0472">Membrane</keyword>
<evidence type="ECO:0000256" key="4">
    <source>
        <dbReference type="ARBA" id="ARBA00022989"/>
    </source>
</evidence>
<protein>
    <recommendedName>
        <fullName evidence="8">Membrane insertase YidC/Oxa/ALB C-terminal domain-containing protein</fullName>
    </recommendedName>
</protein>
<evidence type="ECO:0000256" key="6">
    <source>
        <dbReference type="RuleBase" id="RU003945"/>
    </source>
</evidence>
<dbReference type="PANTHER" id="PTHR12428:SF65">
    <property type="entry name" value="CYTOCHROME C OXIDASE ASSEMBLY PROTEIN COX18, MITOCHONDRIAL"/>
    <property type="match status" value="1"/>
</dbReference>
<feature type="transmembrane region" description="Helical" evidence="7">
    <location>
        <begin position="308"/>
        <end position="329"/>
    </location>
</feature>
<feature type="transmembrane region" description="Helical" evidence="7">
    <location>
        <begin position="118"/>
        <end position="140"/>
    </location>
</feature>
<comment type="subcellular location">
    <subcellularLocation>
        <location evidence="1 6">Membrane</location>
        <topology evidence="1 6">Multi-pass membrane protein</topology>
    </subcellularLocation>
</comment>
<comment type="similarity">
    <text evidence="2 6">Belongs to the OXA1/ALB3/YidC family.</text>
</comment>
<dbReference type="Pfam" id="PF02096">
    <property type="entry name" value="60KD_IMP"/>
    <property type="match status" value="1"/>
</dbReference>
<dbReference type="CDD" id="cd20069">
    <property type="entry name" value="5TM_Oxa1-like"/>
    <property type="match status" value="1"/>
</dbReference>
<dbReference type="GO" id="GO:0032977">
    <property type="term" value="F:membrane insertase activity"/>
    <property type="evidence" value="ECO:0007669"/>
    <property type="project" value="InterPro"/>
</dbReference>
<dbReference type="InterPro" id="IPR001708">
    <property type="entry name" value="YidC/ALB3/OXA1/COX18"/>
</dbReference>
<dbReference type="AlphaFoldDB" id="A0A9W8BE40"/>
<sequence>MAAERGPSPGSAQPAIFPCSTRRPFRIVGLDTRRRQFSTAGVRCSIGDKGRISLLDSSPSGADVSSYAEQLATEAGYPFIFRIMQAALETAHNGSLLAAASPDGSAGAMVAAASAVPWWGVIVGSALVLRAVLILPVYIYQQRAAARSTKLAHLQRLWYQPMRESLKLELAANKSKVSDEQFQKMLVKRVSARHHRLMFEQGCHPVFNIMLPLTQIPIWVTMTSCLRHFSGRLVPLIDEPSGALPIPAPGMSSEGLLWFCDLAAVDSTGMLPAITGSVYLGNALAQRYRHNDYVLARLPEGSAVKDGWFARLVPCLGFVAPIVITSVAMGQPSAMVLYWIASASFTLVQTLVFHNQRLRKKLGFISLRDKPAATA</sequence>
<dbReference type="GO" id="GO:0033617">
    <property type="term" value="P:mitochondrial respiratory chain complex IV assembly"/>
    <property type="evidence" value="ECO:0007669"/>
    <property type="project" value="TreeGrafter"/>
</dbReference>
<evidence type="ECO:0000256" key="7">
    <source>
        <dbReference type="SAM" id="Phobius"/>
    </source>
</evidence>
<organism evidence="9 10">
    <name type="scientific">Coemansia thaxteri</name>
    <dbReference type="NCBI Taxonomy" id="2663907"/>
    <lineage>
        <taxon>Eukaryota</taxon>
        <taxon>Fungi</taxon>
        <taxon>Fungi incertae sedis</taxon>
        <taxon>Zoopagomycota</taxon>
        <taxon>Kickxellomycotina</taxon>
        <taxon>Kickxellomycetes</taxon>
        <taxon>Kickxellales</taxon>
        <taxon>Kickxellaceae</taxon>
        <taxon>Coemansia</taxon>
    </lineage>
</organism>
<gene>
    <name evidence="9" type="ORF">H4R26_002695</name>
</gene>
<evidence type="ECO:0000313" key="10">
    <source>
        <dbReference type="Proteomes" id="UP001150907"/>
    </source>
</evidence>
<name>A0A9W8BE40_9FUNG</name>
<evidence type="ECO:0000256" key="2">
    <source>
        <dbReference type="ARBA" id="ARBA00009877"/>
    </source>
</evidence>
<dbReference type="InterPro" id="IPR028055">
    <property type="entry name" value="YidC/Oxa/ALB_C"/>
</dbReference>
<dbReference type="OrthoDB" id="2148490at2759"/>
<keyword evidence="10" id="KW-1185">Reference proteome</keyword>
<keyword evidence="4 7" id="KW-1133">Transmembrane helix</keyword>
<dbReference type="GO" id="GO:0032979">
    <property type="term" value="P:protein insertion into mitochondrial inner membrane from matrix"/>
    <property type="evidence" value="ECO:0007669"/>
    <property type="project" value="TreeGrafter"/>
</dbReference>
<dbReference type="EMBL" id="JANBQF010000175">
    <property type="protein sequence ID" value="KAJ2004107.1"/>
    <property type="molecule type" value="Genomic_DNA"/>
</dbReference>
<dbReference type="GO" id="GO:0005743">
    <property type="term" value="C:mitochondrial inner membrane"/>
    <property type="evidence" value="ECO:0007669"/>
    <property type="project" value="TreeGrafter"/>
</dbReference>
<dbReference type="Proteomes" id="UP001150907">
    <property type="component" value="Unassembled WGS sequence"/>
</dbReference>
<evidence type="ECO:0000259" key="8">
    <source>
        <dbReference type="Pfam" id="PF02096"/>
    </source>
</evidence>
<evidence type="ECO:0000313" key="9">
    <source>
        <dbReference type="EMBL" id="KAJ2004107.1"/>
    </source>
</evidence>
<accession>A0A9W8BE40</accession>
<reference evidence="9" key="1">
    <citation type="submission" date="2022-07" db="EMBL/GenBank/DDBJ databases">
        <title>Phylogenomic reconstructions and comparative analyses of Kickxellomycotina fungi.</title>
        <authorList>
            <person name="Reynolds N.K."/>
            <person name="Stajich J.E."/>
            <person name="Barry K."/>
            <person name="Grigoriev I.V."/>
            <person name="Crous P."/>
            <person name="Smith M.E."/>
        </authorList>
    </citation>
    <scope>NUCLEOTIDE SEQUENCE</scope>
    <source>
        <strain evidence="9">IMI 214461</strain>
    </source>
</reference>
<feature type="domain" description="Membrane insertase YidC/Oxa/ALB C-terminal" evidence="8">
    <location>
        <begin position="158"/>
        <end position="354"/>
    </location>
</feature>
<feature type="transmembrane region" description="Helical" evidence="7">
    <location>
        <begin position="335"/>
        <end position="353"/>
    </location>
</feature>
<proteinExistence type="inferred from homology"/>
<evidence type="ECO:0000256" key="1">
    <source>
        <dbReference type="ARBA" id="ARBA00004141"/>
    </source>
</evidence>